<feature type="transmembrane region" description="Helical" evidence="9">
    <location>
        <begin position="476"/>
        <end position="496"/>
    </location>
</feature>
<evidence type="ECO:0000256" key="1">
    <source>
        <dbReference type="ARBA" id="ARBA00004127"/>
    </source>
</evidence>
<reference evidence="12" key="1">
    <citation type="submission" date="2022-07" db="EMBL/GenBank/DDBJ databases">
        <title>Phylogenomic reconstructions and comparative analyses of Kickxellomycotina fungi.</title>
        <authorList>
            <person name="Reynolds N.K."/>
            <person name="Stajich J.E."/>
            <person name="Barry K."/>
            <person name="Grigoriev I.V."/>
            <person name="Crous P."/>
            <person name="Smith M.E."/>
        </authorList>
    </citation>
    <scope>NUCLEOTIDE SEQUENCE</scope>
    <source>
        <strain evidence="12">RSA 1196</strain>
    </source>
</reference>
<organism evidence="12 13">
    <name type="scientific">Dispira parvispora</name>
    <dbReference type="NCBI Taxonomy" id="1520584"/>
    <lineage>
        <taxon>Eukaryota</taxon>
        <taxon>Fungi</taxon>
        <taxon>Fungi incertae sedis</taxon>
        <taxon>Zoopagomycota</taxon>
        <taxon>Kickxellomycotina</taxon>
        <taxon>Dimargaritomycetes</taxon>
        <taxon>Dimargaritales</taxon>
        <taxon>Dimargaritaceae</taxon>
        <taxon>Dispira</taxon>
    </lineage>
</organism>
<feature type="domain" description="Inner membrane component" evidence="11">
    <location>
        <begin position="229"/>
        <end position="279"/>
    </location>
</feature>
<comment type="subcellular location">
    <subcellularLocation>
        <location evidence="1">Endomembrane system</location>
        <topology evidence="1">Multi-pass membrane protein</topology>
    </subcellularLocation>
</comment>
<dbReference type="GO" id="GO:0005774">
    <property type="term" value="C:vacuolar membrane"/>
    <property type="evidence" value="ECO:0007669"/>
    <property type="project" value="UniProtKB-ARBA"/>
</dbReference>
<dbReference type="PANTHER" id="PTHR31503:SF10">
    <property type="entry name" value="VNX1 PROTEIN"/>
    <property type="match status" value="1"/>
</dbReference>
<feature type="transmembrane region" description="Helical" evidence="9">
    <location>
        <begin position="546"/>
        <end position="570"/>
    </location>
</feature>
<feature type="domain" description="Sodium/calcium exchanger membrane region" evidence="10">
    <location>
        <begin position="967"/>
        <end position="1061"/>
    </location>
</feature>
<feature type="transmembrane region" description="Helical" evidence="9">
    <location>
        <begin position="687"/>
        <end position="707"/>
    </location>
</feature>
<dbReference type="Pfam" id="PF01699">
    <property type="entry name" value="Na_Ca_ex"/>
    <property type="match status" value="2"/>
</dbReference>
<keyword evidence="13" id="KW-1185">Reference proteome</keyword>
<dbReference type="PANTHER" id="PTHR31503">
    <property type="entry name" value="VACUOLAR CALCIUM ION TRANSPORTER"/>
    <property type="match status" value="1"/>
</dbReference>
<feature type="compositionally biased region" description="Polar residues" evidence="8">
    <location>
        <begin position="815"/>
        <end position="832"/>
    </location>
</feature>
<keyword evidence="6" id="KW-0406">Ion transport</keyword>
<evidence type="ECO:0000256" key="9">
    <source>
        <dbReference type="SAM" id="Phobius"/>
    </source>
</evidence>
<keyword evidence="5 9" id="KW-1133">Transmembrane helix</keyword>
<gene>
    <name evidence="12" type="ORF">IWQ62_003039</name>
</gene>
<dbReference type="Proteomes" id="UP001150925">
    <property type="component" value="Unassembled WGS sequence"/>
</dbReference>
<dbReference type="GO" id="GO:0015369">
    <property type="term" value="F:calcium:proton antiporter activity"/>
    <property type="evidence" value="ECO:0007669"/>
    <property type="project" value="TreeGrafter"/>
</dbReference>
<feature type="domain" description="Sodium/calcium exchanger membrane region" evidence="10">
    <location>
        <begin position="517"/>
        <end position="631"/>
    </location>
</feature>
<proteinExistence type="inferred from homology"/>
<dbReference type="GO" id="GO:0006874">
    <property type="term" value="P:intracellular calcium ion homeostasis"/>
    <property type="evidence" value="ECO:0007669"/>
    <property type="project" value="TreeGrafter"/>
</dbReference>
<dbReference type="Pfam" id="PF03733">
    <property type="entry name" value="YccF"/>
    <property type="match status" value="1"/>
</dbReference>
<keyword evidence="4 9" id="KW-0812">Transmembrane</keyword>
<feature type="compositionally biased region" description="Low complexity" evidence="8">
    <location>
        <begin position="432"/>
        <end position="448"/>
    </location>
</feature>
<feature type="compositionally biased region" description="Low complexity" evidence="8">
    <location>
        <begin position="119"/>
        <end position="130"/>
    </location>
</feature>
<feature type="transmembrane region" description="Helical" evidence="9">
    <location>
        <begin position="374"/>
        <end position="400"/>
    </location>
</feature>
<name>A0A9W8AVK3_9FUNG</name>
<feature type="transmembrane region" description="Helical" evidence="9">
    <location>
        <begin position="1177"/>
        <end position="1197"/>
    </location>
</feature>
<evidence type="ECO:0000256" key="4">
    <source>
        <dbReference type="ARBA" id="ARBA00022692"/>
    </source>
</evidence>
<keyword evidence="3" id="KW-0813">Transport</keyword>
<feature type="region of interest" description="Disordered" evidence="8">
    <location>
        <begin position="431"/>
        <end position="451"/>
    </location>
</feature>
<dbReference type="InterPro" id="IPR004837">
    <property type="entry name" value="NaCa_Exmemb"/>
</dbReference>
<evidence type="ECO:0000313" key="13">
    <source>
        <dbReference type="Proteomes" id="UP001150925"/>
    </source>
</evidence>
<feature type="region of interest" description="Disordered" evidence="8">
    <location>
        <begin position="873"/>
        <end position="905"/>
    </location>
</feature>
<dbReference type="GO" id="GO:0012505">
    <property type="term" value="C:endomembrane system"/>
    <property type="evidence" value="ECO:0007669"/>
    <property type="project" value="UniProtKB-SubCell"/>
</dbReference>
<feature type="region of interest" description="Disordered" evidence="8">
    <location>
        <begin position="790"/>
        <end position="835"/>
    </location>
</feature>
<evidence type="ECO:0000259" key="11">
    <source>
        <dbReference type="Pfam" id="PF03733"/>
    </source>
</evidence>
<sequence length="1202" mass="131081">MDDIPRPGNSTPEEGGYPRHNRTKSSSPAGKRPSHLVARVNTTGGEASTSAHGPRTPTTPQGDSTRRRGFRRRHRRQHRRDKTSGKAEEKPHRRRASSRDRHPGERTSRNWSGSEEDGTYSGSSSNSSDFSDGDSETYPTEPRSRNSRVELIPSSSGENDSLVSDADSVLDDPDATLKERQEALNIAHPFGLPLWKPALYKKSRSITRFANRALHAMPMSSRELYLNPGNILWVLMFGWWQWLILSVVGVLLFMVPPDGYRYGLMVLGLGRYLLWPFGRYVEREDTSNTISSLPVDGVSVSALSDPTDYRVSVQDDLASEPFDQDSMQHEERQPLLESSAGHSANIHQGFRQPGDLSRSTTNHVNSTGWSVGTLAFYCLYYIVVAPLLLAVSGVCWLLVVTIPMAKLNYKLAKHVRRTPLLLKFRNGDLKQTGPTPLPTGTAPVPVTPSRTGSRLTPSTFILLCTNKAMGLQYYKYTIDGVNIMFINLLGVVLFVLLDAHVIGPWTDHSTFLSDEAFIFILCLVSTIPLAYFIGQAVSSISAQTSLALGAVINATFGSIIEVILYFMAIIQGKAVLVEGSLLGSFLAGLLLMPGLSMIAGGIKHKEQRFNLRSAGVSSTLLIMSIIGAFAPTLFYQTYGHYNLVCDQCPAVQGDLSLSSATFKCGGCRYVQDNPTHDPFYQEYAKPFVSFCVFLLPTTYLIGLWFTLRTHVKHIYSEPQQDISRHAQETRFLNRALNFHILQYLFSSHRQTKANNSTVNFASSSDSNDQQDKNNSLAPVMDRILHPYQESAVPSGAGNSEHGVALAPSSDHEPRNYSSPTLEGTSSNPTSDYTRALTYPVDDHSKAHSLLYDNRHFIQAAKAGVPFAHLLSSSPVPEGGIGQARSSEDRDGTSPDSAHHSPVLSNPHGQLLVATAAAAAAASSNSSGKAPAGLLPDQLLQFTSEEEDGDDAGGSHGHDSPNWSKTKSALVLLACTILFSAVAELLIDCVDSVVKGLDIQEKFLGITLFALAPNVPEFMNAAAFAYYNNIELAVEICSAYTVQVTLLQIPAVVAFSSWWSSRMTDSSASLVSSLGESVTQGGLGASVVSAGRGVESLVWRGLRYVVHSVVGTVLPPLSSFLGAGTETASATSAGLSQTVANSDVGYIFTLIFPRWDLIAVLFSIFLLTYTYIEGKSNYFKGAILCLSYFVWIVSNFYIPRSDF</sequence>
<evidence type="ECO:0000313" key="12">
    <source>
        <dbReference type="EMBL" id="KAJ1964051.1"/>
    </source>
</evidence>
<feature type="region of interest" description="Disordered" evidence="8">
    <location>
        <begin position="1"/>
        <end position="169"/>
    </location>
</feature>
<feature type="transmembrane region" description="Helical" evidence="9">
    <location>
        <begin position="516"/>
        <end position="534"/>
    </location>
</feature>
<evidence type="ECO:0000256" key="8">
    <source>
        <dbReference type="SAM" id="MobiDB-lite"/>
    </source>
</evidence>
<accession>A0A9W8AVK3</accession>
<feature type="compositionally biased region" description="Polar residues" evidence="8">
    <location>
        <begin position="40"/>
        <end position="63"/>
    </location>
</feature>
<dbReference type="AlphaFoldDB" id="A0A9W8AVK3"/>
<evidence type="ECO:0000256" key="2">
    <source>
        <dbReference type="ARBA" id="ARBA00008170"/>
    </source>
</evidence>
<evidence type="ECO:0000256" key="3">
    <source>
        <dbReference type="ARBA" id="ARBA00022448"/>
    </source>
</evidence>
<evidence type="ECO:0000259" key="10">
    <source>
        <dbReference type="Pfam" id="PF01699"/>
    </source>
</evidence>
<feature type="transmembrane region" description="Helical" evidence="9">
    <location>
        <begin position="582"/>
        <end position="602"/>
    </location>
</feature>
<feature type="compositionally biased region" description="Basic and acidic residues" evidence="8">
    <location>
        <begin position="885"/>
        <end position="898"/>
    </location>
</feature>
<feature type="compositionally biased region" description="Basic residues" evidence="8">
    <location>
        <begin position="67"/>
        <end position="81"/>
    </location>
</feature>
<keyword evidence="7 9" id="KW-0472">Membrane</keyword>
<comment type="similarity">
    <text evidence="2">Belongs to the Ca(2+):cation antiporter (CaCA) (TC 2.A.19) family.</text>
</comment>
<dbReference type="EMBL" id="JANBPY010000744">
    <property type="protein sequence ID" value="KAJ1964051.1"/>
    <property type="molecule type" value="Genomic_DNA"/>
</dbReference>
<feature type="compositionally biased region" description="Basic and acidic residues" evidence="8">
    <location>
        <begin position="82"/>
        <end position="108"/>
    </location>
</feature>
<dbReference type="Gene3D" id="1.20.1420.30">
    <property type="entry name" value="NCX, central ion-binding region"/>
    <property type="match status" value="1"/>
</dbReference>
<dbReference type="OrthoDB" id="16982at2759"/>
<dbReference type="InterPro" id="IPR044880">
    <property type="entry name" value="NCX_ion-bd_dom_sf"/>
</dbReference>
<comment type="caution">
    <text evidence="12">The sequence shown here is derived from an EMBL/GenBank/DDBJ whole genome shotgun (WGS) entry which is preliminary data.</text>
</comment>
<protein>
    <submittedName>
        <fullName evidence="12">Uncharacterized protein</fullName>
    </submittedName>
</protein>
<feature type="transmembrane region" description="Helical" evidence="9">
    <location>
        <begin position="1154"/>
        <end position="1171"/>
    </location>
</feature>
<evidence type="ECO:0000256" key="5">
    <source>
        <dbReference type="ARBA" id="ARBA00022989"/>
    </source>
</evidence>
<feature type="transmembrane region" description="Helical" evidence="9">
    <location>
        <begin position="231"/>
        <end position="255"/>
    </location>
</feature>
<dbReference type="InterPro" id="IPR004713">
    <property type="entry name" value="CaH_exchang"/>
</dbReference>
<evidence type="ECO:0000256" key="6">
    <source>
        <dbReference type="ARBA" id="ARBA00023065"/>
    </source>
</evidence>
<evidence type="ECO:0000256" key="7">
    <source>
        <dbReference type="ARBA" id="ARBA00023136"/>
    </source>
</evidence>
<dbReference type="InterPro" id="IPR005185">
    <property type="entry name" value="YccF"/>
</dbReference>
<feature type="transmembrane region" description="Helical" evidence="9">
    <location>
        <begin position="614"/>
        <end position="634"/>
    </location>
</feature>